<dbReference type="EMBL" id="CABITT030000002">
    <property type="protein sequence ID" value="VVA94535.1"/>
    <property type="molecule type" value="Genomic_DNA"/>
</dbReference>
<evidence type="ECO:0000313" key="1">
    <source>
        <dbReference type="EMBL" id="VVA94535.1"/>
    </source>
</evidence>
<reference evidence="1" key="1">
    <citation type="submission" date="2019-07" db="EMBL/GenBank/DDBJ databases">
        <authorList>
            <person name="Dittberner H."/>
        </authorList>
    </citation>
    <scope>NUCLEOTIDE SEQUENCE [LARGE SCALE GENOMIC DNA]</scope>
</reference>
<gene>
    <name evidence="1" type="ORF">ANE_LOCUS4980</name>
</gene>
<comment type="caution">
    <text evidence="1">The sequence shown here is derived from an EMBL/GenBank/DDBJ whole genome shotgun (WGS) entry which is preliminary data.</text>
</comment>
<accession>A0A565B195</accession>
<name>A0A565B195_9BRAS</name>
<evidence type="ECO:0000313" key="2">
    <source>
        <dbReference type="Proteomes" id="UP000489600"/>
    </source>
</evidence>
<keyword evidence="2" id="KW-1185">Reference proteome</keyword>
<dbReference type="Proteomes" id="UP000489600">
    <property type="component" value="Unassembled WGS sequence"/>
</dbReference>
<dbReference type="AlphaFoldDB" id="A0A565B195"/>
<organism evidence="1 2">
    <name type="scientific">Arabis nemorensis</name>
    <dbReference type="NCBI Taxonomy" id="586526"/>
    <lineage>
        <taxon>Eukaryota</taxon>
        <taxon>Viridiplantae</taxon>
        <taxon>Streptophyta</taxon>
        <taxon>Embryophyta</taxon>
        <taxon>Tracheophyta</taxon>
        <taxon>Spermatophyta</taxon>
        <taxon>Magnoliopsida</taxon>
        <taxon>eudicotyledons</taxon>
        <taxon>Gunneridae</taxon>
        <taxon>Pentapetalae</taxon>
        <taxon>rosids</taxon>
        <taxon>malvids</taxon>
        <taxon>Brassicales</taxon>
        <taxon>Brassicaceae</taxon>
        <taxon>Arabideae</taxon>
        <taxon>Arabis</taxon>
    </lineage>
</organism>
<protein>
    <submittedName>
        <fullName evidence="1">Uncharacterized protein</fullName>
    </submittedName>
</protein>
<proteinExistence type="predicted"/>
<sequence length="109" mass="12579">MKFGLLLRRVTGTLATLLLTVANRSFYSALTLHLVVPIPSIYDLNHWVPVLIRPCPLISSFVLRTWTFMGDRSKNQGKWFFKITKDDTSTLRLFDLTFHKPNSRSQITP</sequence>